<dbReference type="GO" id="GO:0006355">
    <property type="term" value="P:regulation of DNA-templated transcription"/>
    <property type="evidence" value="ECO:0007669"/>
    <property type="project" value="InterPro"/>
</dbReference>
<gene>
    <name evidence="1" type="ORF">C435_02502</name>
</gene>
<dbReference type="Proteomes" id="UP000011687">
    <property type="component" value="Unassembled WGS sequence"/>
</dbReference>
<evidence type="ECO:0000313" key="1">
    <source>
        <dbReference type="EMBL" id="EMA25427.1"/>
    </source>
</evidence>
<evidence type="ECO:0008006" key="3">
    <source>
        <dbReference type="Google" id="ProtNLM"/>
    </source>
</evidence>
<protein>
    <recommendedName>
        <fullName evidence="3">Ribbon-helix-helix protein CopG domain-containing protein</fullName>
    </recommendedName>
</protein>
<name>M0KVU2_9EURY</name>
<sequence>MYSNRTQWNTVVSQGDKQQVAVRVPLRQKAELEREAAERGISRSEYIRTILTDRHRVDELEERLSIREDRIDELQTQLAERSQIQEQIEDLPDKIRGEMTYQERRQRMLDQASLTQRLRWKVTGVPVDETTDH</sequence>
<keyword evidence="2" id="KW-1185">Reference proteome</keyword>
<evidence type="ECO:0000313" key="2">
    <source>
        <dbReference type="Proteomes" id="UP000011687"/>
    </source>
</evidence>
<proteinExistence type="predicted"/>
<organism evidence="1 2">
    <name type="scientific">Haloarcula marismortui ATCC 33799</name>
    <dbReference type="NCBI Taxonomy" id="662475"/>
    <lineage>
        <taxon>Archaea</taxon>
        <taxon>Methanobacteriati</taxon>
        <taxon>Methanobacteriota</taxon>
        <taxon>Stenosarchaea group</taxon>
        <taxon>Halobacteria</taxon>
        <taxon>Halobacteriales</taxon>
        <taxon>Haloarculaceae</taxon>
        <taxon>Haloarcula</taxon>
    </lineage>
</organism>
<reference evidence="1 2" key="1">
    <citation type="journal article" date="2014" name="PLoS Genet.">
        <title>Phylogenetically driven sequencing of extremely halophilic archaea reveals strategies for static and dynamic osmo-response.</title>
        <authorList>
            <person name="Becker E.A."/>
            <person name="Seitzer P.M."/>
            <person name="Tritt A."/>
            <person name="Larsen D."/>
            <person name="Krusor M."/>
            <person name="Yao A.I."/>
            <person name="Wu D."/>
            <person name="Madern D."/>
            <person name="Eisen J.A."/>
            <person name="Darling A.E."/>
            <person name="Facciotti M.T."/>
        </authorList>
    </citation>
    <scope>NUCLEOTIDE SEQUENCE [LARGE SCALE GENOMIC DNA]</scope>
    <source>
        <strain evidence="1 2">ATCC 33799</strain>
    </source>
</reference>
<dbReference type="AlphaFoldDB" id="M0KVU2"/>
<dbReference type="PATRIC" id="fig|662475.6.peg.492"/>
<comment type="caution">
    <text evidence="1">The sequence shown here is derived from an EMBL/GenBank/DDBJ whole genome shotgun (WGS) entry which is preliminary data.</text>
</comment>
<dbReference type="EMBL" id="AOLS01000011">
    <property type="protein sequence ID" value="EMA25427.1"/>
    <property type="molecule type" value="Genomic_DNA"/>
</dbReference>
<accession>M0KVU2</accession>